<sequence>MPRDADMSGEKTQYVIFILLLLLPILSEFALIQPLIFYFQR</sequence>
<keyword evidence="1" id="KW-1133">Transmembrane helix</keyword>
<evidence type="ECO:0000256" key="1">
    <source>
        <dbReference type="SAM" id="Phobius"/>
    </source>
</evidence>
<organism evidence="2 3">
    <name type="scientific">Hafnia alvei ATCC 51873</name>
    <dbReference type="NCBI Taxonomy" id="1002364"/>
    <lineage>
        <taxon>Bacteria</taxon>
        <taxon>Pseudomonadati</taxon>
        <taxon>Pseudomonadota</taxon>
        <taxon>Gammaproteobacteria</taxon>
        <taxon>Enterobacterales</taxon>
        <taxon>Hafniaceae</taxon>
        <taxon>Hafnia</taxon>
    </lineage>
</organism>
<reference evidence="2 3" key="1">
    <citation type="submission" date="2011-08" db="EMBL/GenBank/DDBJ databases">
        <authorList>
            <person name="Weinstock G."/>
            <person name="Sodergren E."/>
            <person name="Clifton S."/>
            <person name="Fulton L."/>
            <person name="Fulton B."/>
            <person name="Courtney L."/>
            <person name="Fronick C."/>
            <person name="Harrison M."/>
            <person name="Strong C."/>
            <person name="Farmer C."/>
            <person name="Delahaunty K."/>
            <person name="Markovic C."/>
            <person name="Hall O."/>
            <person name="Minx P."/>
            <person name="Tomlinson C."/>
            <person name="Mitreva M."/>
            <person name="Hou S."/>
            <person name="Chen J."/>
            <person name="Wollam A."/>
            <person name="Pepin K.H."/>
            <person name="Johnson M."/>
            <person name="Bhonagiri V."/>
            <person name="Zhang X."/>
            <person name="Suruliraj S."/>
            <person name="Warren W."/>
            <person name="Chinwalla A."/>
            <person name="Mardis E.R."/>
            <person name="Wilson R.K."/>
        </authorList>
    </citation>
    <scope>NUCLEOTIDE SEQUENCE [LARGE SCALE GENOMIC DNA]</scope>
    <source>
        <strain evidence="2 3">ATCC 51873</strain>
    </source>
</reference>
<keyword evidence="1" id="KW-0472">Membrane</keyword>
<evidence type="ECO:0000313" key="3">
    <source>
        <dbReference type="Proteomes" id="UP000005959"/>
    </source>
</evidence>
<proteinExistence type="predicted"/>
<accession>G9Y5L2</accession>
<evidence type="ECO:0000313" key="2">
    <source>
        <dbReference type="EMBL" id="EHM43580.1"/>
    </source>
</evidence>
<dbReference type="EMBL" id="AGCI01000038">
    <property type="protein sequence ID" value="EHM43580.1"/>
    <property type="molecule type" value="Genomic_DNA"/>
</dbReference>
<dbReference type="AlphaFoldDB" id="G9Y5L2"/>
<name>G9Y5L2_HAFAL</name>
<feature type="transmembrane region" description="Helical" evidence="1">
    <location>
        <begin position="14"/>
        <end position="39"/>
    </location>
</feature>
<gene>
    <name evidence="2" type="ORF">HMPREF0454_01821</name>
</gene>
<comment type="caution">
    <text evidence="2">The sequence shown here is derived from an EMBL/GenBank/DDBJ whole genome shotgun (WGS) entry which is preliminary data.</text>
</comment>
<dbReference type="Proteomes" id="UP000005959">
    <property type="component" value="Unassembled WGS sequence"/>
</dbReference>
<keyword evidence="1" id="KW-0812">Transmembrane</keyword>
<dbReference type="HOGENOM" id="CLU_3270861_0_0_6"/>
<protein>
    <submittedName>
        <fullName evidence="2">Uncharacterized protein</fullName>
    </submittedName>
</protein>